<feature type="compositionally biased region" description="Pro residues" evidence="1">
    <location>
        <begin position="983"/>
        <end position="993"/>
    </location>
</feature>
<sequence length="993" mass="110565">LPEYLVESLCAVLRWPRLVAASCFAAYLARCLRYLHKVKRLPRHPAQQSFFFWGDLGHVIHVLPKIPKTGRPDLLTFYQEGAEQTRREGLMAMMLFNWWVPFATSLVVVHDIKLVRSILDKSNYGLYRKGRSYRVTQDLIGTRGLAMAAEADLAILGWDYKGSCKRLVADCSASWEQRALEAGGARPQVDFSTESARLTLSALGAFAFGACHRNSDSILALVSKVCSKMSLADVASECEQVREVLKDTNTMFATLHDASTADLSQVLGDVKKYASEVVVQDTGCSLGIHLTCTETCADAFWCSCQESREMQSTVTQKSDALVQDVNERFKKLEARVLSELGGEDKGSQAKGDSQLLKKMTNRMSDFESQVSAQIQQLTQDVEKKVSFLGSQRAGAAGADGSSPPGVESLSHDLDSVKYDMGELKDMLNASKTDTAQVKRIVLACERDMEDFTAAMDAVNVDLDEMRARVDSTHSIITSRQRVEATVTAEISTMRLDMGDMQEALKAHDAWMEDVSQSLQEVHERCQQLSEDIGEHAQSTQAKLDAKTDITAWNDMNDDIDASIKTVRDMASALRLEVDSRRRKVDEDLGSLRENLKTLAEKVDTNAANIQRYVDDSNSVVSQRLDERHQHCKDLETTLGRHSDTHQQIHSKIDTHREEIDNRTAQLEAHLQKQDEDLHKEVNDRIDGVERHHSNISKETSKRLNALDLRIAGLQGASGESKRDIGKLRDEVNNLTVKSAAHDVDIGKNSDDLRKLERQRVEDNQRHKQDVDGIYEELDQKVYEKNFQSLEENVTKLTRGTVKLCQVVGVFPGARMNDGTEEELDVDVELLNWEDCAQNLVSRVDKTWRQISSQKYRSILDLLGKKADHSVLRLLQISQQHIESQLDRVRHERELWKEVVDKRAQQPLQLALTLKDPHTGQPLPGPPGYGLPGLDGNPMGGPLSARGLPGGMAADPMQLGPAGQGMGPDQPKASPLAKRIARPPQGPPAPKAST</sequence>
<dbReference type="EMBL" id="CAJNIZ010008903">
    <property type="protein sequence ID" value="CAE7273581.1"/>
    <property type="molecule type" value="Genomic_DNA"/>
</dbReference>
<dbReference type="OrthoDB" id="425656at2759"/>
<organism evidence="2 3">
    <name type="scientific">Symbiodinium pilosum</name>
    <name type="common">Dinoflagellate</name>
    <dbReference type="NCBI Taxonomy" id="2952"/>
    <lineage>
        <taxon>Eukaryota</taxon>
        <taxon>Sar</taxon>
        <taxon>Alveolata</taxon>
        <taxon>Dinophyceae</taxon>
        <taxon>Suessiales</taxon>
        <taxon>Symbiodiniaceae</taxon>
        <taxon>Symbiodinium</taxon>
    </lineage>
</organism>
<keyword evidence="3" id="KW-1185">Reference proteome</keyword>
<accession>A0A812N2M7</accession>
<dbReference type="SUPFAM" id="SSF58113">
    <property type="entry name" value="Apolipoprotein A-I"/>
    <property type="match status" value="1"/>
</dbReference>
<comment type="caution">
    <text evidence="2">The sequence shown here is derived from an EMBL/GenBank/DDBJ whole genome shotgun (WGS) entry which is preliminary data.</text>
</comment>
<reference evidence="2" key="1">
    <citation type="submission" date="2021-02" db="EMBL/GenBank/DDBJ databases">
        <authorList>
            <person name="Dougan E. K."/>
            <person name="Rhodes N."/>
            <person name="Thang M."/>
            <person name="Chan C."/>
        </authorList>
    </citation>
    <scope>NUCLEOTIDE SEQUENCE</scope>
</reference>
<feature type="region of interest" description="Disordered" evidence="1">
    <location>
        <begin position="914"/>
        <end position="993"/>
    </location>
</feature>
<dbReference type="Proteomes" id="UP000649617">
    <property type="component" value="Unassembled WGS sequence"/>
</dbReference>
<name>A0A812N2M7_SYMPI</name>
<protein>
    <submittedName>
        <fullName evidence="2">Scn11a protein</fullName>
    </submittedName>
</protein>
<feature type="non-terminal residue" evidence="2">
    <location>
        <position position="1"/>
    </location>
</feature>
<evidence type="ECO:0000313" key="2">
    <source>
        <dbReference type="EMBL" id="CAE7273581.1"/>
    </source>
</evidence>
<proteinExistence type="predicted"/>
<evidence type="ECO:0000256" key="1">
    <source>
        <dbReference type="SAM" id="MobiDB-lite"/>
    </source>
</evidence>
<gene>
    <name evidence="2" type="primary">Scn11a</name>
    <name evidence="2" type="ORF">SPIL2461_LOCUS6063</name>
</gene>
<evidence type="ECO:0000313" key="3">
    <source>
        <dbReference type="Proteomes" id="UP000649617"/>
    </source>
</evidence>
<dbReference type="AlphaFoldDB" id="A0A812N2M7"/>